<accession>A0A2P5I534</accession>
<protein>
    <recommendedName>
        <fullName evidence="1">Heterokaryon incompatibility domain-containing protein</fullName>
    </recommendedName>
</protein>
<dbReference type="Pfam" id="PF06985">
    <property type="entry name" value="HET"/>
    <property type="match status" value="1"/>
</dbReference>
<dbReference type="Proteomes" id="UP000094444">
    <property type="component" value="Unassembled WGS sequence"/>
</dbReference>
<dbReference type="InterPro" id="IPR010730">
    <property type="entry name" value="HET"/>
</dbReference>
<sequence>MEQIIVTRPDTLDAFSDCGICHDIRNRISGSCGNTTNTAINLGSFEDALSTECMRHKPIVEWFKRQCKKEKRASLLGIQSDQTDVGIRVRRKGVLSFTESIEHGGIYADLLLVRRESVQDHPGIARALDPKWLDLSVVDHWRKQCESSHGASCRNPTRIWPVRPAWVVDTKNRCLVPGKDCASYVTLSYRWGKARGLKIQPDTMAKLQRHNALDDPSISSQLAPIVQHVISLTAMIGERYLWVDVLCIDHSRVSESTSQLQLMGAIYANASLTIVAFDVDAEDGLQGLKAASRGRNISNQSISFGEEHFVHDKHGYFQFSTWGEYHKRGWTYQEFNMASRRLIFSKGSLHWMCQRSVWEEHLCLGVEADKYINPRMGEIMRGMPNLLALDNLLGHYNQRALTYDEDALPGIFGLLTVFSRCFLGGFLCGIPEMFFEAALSWRPQWDRTNLRRRTPSDNPNAGQLRPCTLPSWSWVGWEGLVDISQFEAGPANPRAWWMKETIPITTWYTCDSPNASAKRRIRNSWFKTRDVYKDFDQVLPSGWTRHAISEAANPREGKLEGDVLLHPDGCDKYIFRHENMPDNNHHEDPWHWPFPVPDIKESTQPFMPEQTPFLCCDTHRVHVFAFQAGEGNKATLYSSQDKVIGTLRLHNQEQLQRFSRLDDGWTATADVELVAICRTRYYSKTFDEGLRLYTAPIKKWEEYTVLWVEWIDGVAYRLAVGQVHKADWEALELEDVPLILG</sequence>
<keyword evidence="3" id="KW-1185">Reference proteome</keyword>
<organism evidence="2 3">
    <name type="scientific">Diaporthe helianthi</name>
    <dbReference type="NCBI Taxonomy" id="158607"/>
    <lineage>
        <taxon>Eukaryota</taxon>
        <taxon>Fungi</taxon>
        <taxon>Dikarya</taxon>
        <taxon>Ascomycota</taxon>
        <taxon>Pezizomycotina</taxon>
        <taxon>Sordariomycetes</taxon>
        <taxon>Sordariomycetidae</taxon>
        <taxon>Diaporthales</taxon>
        <taxon>Diaporthaceae</taxon>
        <taxon>Diaporthe</taxon>
    </lineage>
</organism>
<evidence type="ECO:0000259" key="1">
    <source>
        <dbReference type="Pfam" id="PF06985"/>
    </source>
</evidence>
<dbReference type="PANTHER" id="PTHR33112">
    <property type="entry name" value="DOMAIN PROTEIN, PUTATIVE-RELATED"/>
    <property type="match status" value="1"/>
</dbReference>
<proteinExistence type="predicted"/>
<name>A0A2P5I534_DIAHE</name>
<evidence type="ECO:0000313" key="3">
    <source>
        <dbReference type="Proteomes" id="UP000094444"/>
    </source>
</evidence>
<dbReference type="InParanoid" id="A0A2P5I534"/>
<comment type="caution">
    <text evidence="2">The sequence shown here is derived from an EMBL/GenBank/DDBJ whole genome shotgun (WGS) entry which is preliminary data.</text>
</comment>
<reference evidence="2" key="1">
    <citation type="submission" date="2017-09" db="EMBL/GenBank/DDBJ databases">
        <title>Polyketide synthases of a Diaporthe helianthi virulent isolate.</title>
        <authorList>
            <person name="Baroncelli R."/>
        </authorList>
    </citation>
    <scope>NUCLEOTIDE SEQUENCE [LARGE SCALE GENOMIC DNA]</scope>
    <source>
        <strain evidence="2">7/96</strain>
    </source>
</reference>
<dbReference type="PANTHER" id="PTHR33112:SF1">
    <property type="entry name" value="HETEROKARYON INCOMPATIBILITY DOMAIN-CONTAINING PROTEIN"/>
    <property type="match status" value="1"/>
</dbReference>
<dbReference type="OrthoDB" id="5135333at2759"/>
<feature type="domain" description="Heterokaryon incompatibility" evidence="1">
    <location>
        <begin position="184"/>
        <end position="334"/>
    </location>
</feature>
<evidence type="ECO:0000313" key="2">
    <source>
        <dbReference type="EMBL" id="POS77593.1"/>
    </source>
</evidence>
<dbReference type="EMBL" id="MAVT02000256">
    <property type="protein sequence ID" value="POS77593.1"/>
    <property type="molecule type" value="Genomic_DNA"/>
</dbReference>
<gene>
    <name evidence="2" type="ORF">DHEL01_v204010</name>
</gene>
<dbReference type="AlphaFoldDB" id="A0A2P5I534"/>